<dbReference type="InterPro" id="IPR010982">
    <property type="entry name" value="Lambda_DNA-bd_dom_sf"/>
</dbReference>
<protein>
    <submittedName>
        <fullName evidence="3">Cro/C1-type helix-turn-helix DNA-binding protein</fullName>
    </submittedName>
</protein>
<dbReference type="Proteomes" id="UP000238392">
    <property type="component" value="Unassembled WGS sequence"/>
</dbReference>
<name>A0A2T0WGM5_9RHOB</name>
<dbReference type="GO" id="GO:0003677">
    <property type="term" value="F:DNA binding"/>
    <property type="evidence" value="ECO:0007669"/>
    <property type="project" value="UniProtKB-KW"/>
</dbReference>
<dbReference type="Pfam" id="PF13443">
    <property type="entry name" value="HTH_26"/>
    <property type="match status" value="1"/>
</dbReference>
<evidence type="ECO:0000256" key="1">
    <source>
        <dbReference type="SAM" id="Coils"/>
    </source>
</evidence>
<evidence type="ECO:0000313" key="4">
    <source>
        <dbReference type="Proteomes" id="UP000238392"/>
    </source>
</evidence>
<dbReference type="InterPro" id="IPR001387">
    <property type="entry name" value="Cro/C1-type_HTH"/>
</dbReference>
<gene>
    <name evidence="3" type="ORF">CLV74_11438</name>
</gene>
<keyword evidence="4" id="KW-1185">Reference proteome</keyword>
<dbReference type="EMBL" id="PVTQ01000014">
    <property type="protein sequence ID" value="PRY85815.1"/>
    <property type="molecule type" value="Genomic_DNA"/>
</dbReference>
<dbReference type="OrthoDB" id="9807735at2"/>
<dbReference type="SMART" id="SM00530">
    <property type="entry name" value="HTH_XRE"/>
    <property type="match status" value="1"/>
</dbReference>
<keyword evidence="1" id="KW-0175">Coiled coil</keyword>
<sequence>MRGDMFKILQDALRARGMTYADLGAAMDLSEPTIKRIFATRDVKLSRLIQICDVLGVPLADVTDAAGRERPTATRLPTATEAGLASDPTLFYFYILLRDLRAQDYIARIFGLTDDQVFRIGMALERLGLAQVESGGRIQLLSHAPVQFRHDGPLMPLLKQVNLRFIAHSLSAPPDDTNLFFTVSRRMRPETAKLIRKDIEELTRKIAELARQDQLMTQEEDLQTYKVSGTWAAVDFAALFPRPEPEKPALETLSLTR</sequence>
<evidence type="ECO:0000259" key="2">
    <source>
        <dbReference type="PROSITE" id="PS50943"/>
    </source>
</evidence>
<reference evidence="3 4" key="1">
    <citation type="submission" date="2018-03" db="EMBL/GenBank/DDBJ databases">
        <title>Genomic Encyclopedia of Archaeal and Bacterial Type Strains, Phase II (KMG-II): from individual species to whole genera.</title>
        <authorList>
            <person name="Goeker M."/>
        </authorList>
    </citation>
    <scope>NUCLEOTIDE SEQUENCE [LARGE SCALE GENOMIC DNA]</scope>
    <source>
        <strain evidence="3 4">DSM 100212</strain>
    </source>
</reference>
<evidence type="ECO:0000313" key="3">
    <source>
        <dbReference type="EMBL" id="PRY85815.1"/>
    </source>
</evidence>
<keyword evidence="3" id="KW-0238">DNA-binding</keyword>
<accession>A0A2T0WGM5</accession>
<dbReference type="PROSITE" id="PS50943">
    <property type="entry name" value="HTH_CROC1"/>
    <property type="match status" value="1"/>
</dbReference>
<feature type="domain" description="HTH cro/C1-type" evidence="2">
    <location>
        <begin position="9"/>
        <end position="62"/>
    </location>
</feature>
<dbReference type="AlphaFoldDB" id="A0A2T0WGM5"/>
<dbReference type="Gene3D" id="1.10.260.40">
    <property type="entry name" value="lambda repressor-like DNA-binding domains"/>
    <property type="match status" value="1"/>
</dbReference>
<feature type="coiled-coil region" evidence="1">
    <location>
        <begin position="192"/>
        <end position="219"/>
    </location>
</feature>
<dbReference type="SUPFAM" id="SSF47413">
    <property type="entry name" value="lambda repressor-like DNA-binding domains"/>
    <property type="match status" value="1"/>
</dbReference>
<comment type="caution">
    <text evidence="3">The sequence shown here is derived from an EMBL/GenBank/DDBJ whole genome shotgun (WGS) entry which is preliminary data.</text>
</comment>
<organism evidence="3 4">
    <name type="scientific">Donghicola tyrosinivorans</name>
    <dbReference type="NCBI Taxonomy" id="1652492"/>
    <lineage>
        <taxon>Bacteria</taxon>
        <taxon>Pseudomonadati</taxon>
        <taxon>Pseudomonadota</taxon>
        <taxon>Alphaproteobacteria</taxon>
        <taxon>Rhodobacterales</taxon>
        <taxon>Roseobacteraceae</taxon>
        <taxon>Donghicola</taxon>
    </lineage>
</organism>
<proteinExistence type="predicted"/>